<evidence type="ECO:0000313" key="1">
    <source>
        <dbReference type="Ensembl" id="ENSHBUP00000002863.1"/>
    </source>
</evidence>
<accession>A0A3Q2V6F5</accession>
<reference evidence="1" key="1">
    <citation type="submission" date="2025-08" db="UniProtKB">
        <authorList>
            <consortium name="Ensembl"/>
        </authorList>
    </citation>
    <scope>IDENTIFICATION</scope>
</reference>
<reference evidence="1" key="2">
    <citation type="submission" date="2025-09" db="UniProtKB">
        <authorList>
            <consortium name="Ensembl"/>
        </authorList>
    </citation>
    <scope>IDENTIFICATION</scope>
</reference>
<organism evidence="1 2">
    <name type="scientific">Haplochromis burtoni</name>
    <name type="common">Burton's mouthbrooder</name>
    <name type="synonym">Chromis burtoni</name>
    <dbReference type="NCBI Taxonomy" id="8153"/>
    <lineage>
        <taxon>Eukaryota</taxon>
        <taxon>Metazoa</taxon>
        <taxon>Chordata</taxon>
        <taxon>Craniata</taxon>
        <taxon>Vertebrata</taxon>
        <taxon>Euteleostomi</taxon>
        <taxon>Actinopterygii</taxon>
        <taxon>Neopterygii</taxon>
        <taxon>Teleostei</taxon>
        <taxon>Neoteleostei</taxon>
        <taxon>Acanthomorphata</taxon>
        <taxon>Ovalentaria</taxon>
        <taxon>Cichlomorphae</taxon>
        <taxon>Cichliformes</taxon>
        <taxon>Cichlidae</taxon>
        <taxon>African cichlids</taxon>
        <taxon>Pseudocrenilabrinae</taxon>
        <taxon>Haplochromini</taxon>
        <taxon>Haplochromis</taxon>
    </lineage>
</organism>
<protein>
    <submittedName>
        <fullName evidence="1">Uncharacterized protein</fullName>
    </submittedName>
</protein>
<dbReference type="Proteomes" id="UP000264840">
    <property type="component" value="Unplaced"/>
</dbReference>
<name>A0A3Q2V6F5_HAPBU</name>
<keyword evidence="2" id="KW-1185">Reference proteome</keyword>
<dbReference type="GeneTree" id="ENSGT00940000178407"/>
<dbReference type="AlphaFoldDB" id="A0A3Q2V6F5"/>
<proteinExistence type="predicted"/>
<dbReference type="STRING" id="8153.ENSHBUP00000002863"/>
<sequence length="77" mass="8719">FEPFVPLKRTTSYFFKDMPVCDGKEPPGPTPLPLIGNLLQLDLKRIYVTLVNVTGSYCNKPPFDCKYNTMHLGLTQV</sequence>
<dbReference type="Ensembl" id="ENSHBUT00000011356.1">
    <property type="protein sequence ID" value="ENSHBUP00000002863.1"/>
    <property type="gene ID" value="ENSHBUG00000004088.1"/>
</dbReference>
<evidence type="ECO:0000313" key="2">
    <source>
        <dbReference type="Proteomes" id="UP000264840"/>
    </source>
</evidence>